<reference evidence="1 2" key="1">
    <citation type="journal article" date="2016" name="Nat. Commun.">
        <title>Thousands of microbial genomes shed light on interconnected biogeochemical processes in an aquifer system.</title>
        <authorList>
            <person name="Anantharaman K."/>
            <person name="Brown C.T."/>
            <person name="Hug L.A."/>
            <person name="Sharon I."/>
            <person name="Castelle C.J."/>
            <person name="Probst A.J."/>
            <person name="Thomas B.C."/>
            <person name="Singh A."/>
            <person name="Wilkins M.J."/>
            <person name="Karaoz U."/>
            <person name="Brodie E.L."/>
            <person name="Williams K.H."/>
            <person name="Hubbard S.S."/>
            <person name="Banfield J.F."/>
        </authorList>
    </citation>
    <scope>NUCLEOTIDE SEQUENCE [LARGE SCALE GENOMIC DNA]</scope>
</reference>
<dbReference type="Proteomes" id="UP000179014">
    <property type="component" value="Unassembled WGS sequence"/>
</dbReference>
<dbReference type="EMBL" id="MFKN01000032">
    <property type="protein sequence ID" value="OGG40442.1"/>
    <property type="molecule type" value="Genomic_DNA"/>
</dbReference>
<gene>
    <name evidence="1" type="ORF">A2118_02925</name>
</gene>
<organism evidence="1 2">
    <name type="scientific">Candidatus Kaiserbacteria bacterium GWA2_50_9</name>
    <dbReference type="NCBI Taxonomy" id="1798474"/>
    <lineage>
        <taxon>Bacteria</taxon>
        <taxon>Candidatus Kaiseribacteriota</taxon>
    </lineage>
</organism>
<evidence type="ECO:0000313" key="2">
    <source>
        <dbReference type="Proteomes" id="UP000179014"/>
    </source>
</evidence>
<protein>
    <submittedName>
        <fullName evidence="1">Uncharacterized protein</fullName>
    </submittedName>
</protein>
<name>A0A1F6BUI6_9BACT</name>
<sequence>MNGTHVVATKKFIPADELKTKTPRSNCVISSDKLQKFLKSVGSKMHSTEDAVRLAAKGYGV</sequence>
<dbReference type="AlphaFoldDB" id="A0A1F6BUI6"/>
<proteinExistence type="predicted"/>
<accession>A0A1F6BUI6</accession>
<comment type="caution">
    <text evidence="1">The sequence shown here is derived from an EMBL/GenBank/DDBJ whole genome shotgun (WGS) entry which is preliminary data.</text>
</comment>
<evidence type="ECO:0000313" key="1">
    <source>
        <dbReference type="EMBL" id="OGG40442.1"/>
    </source>
</evidence>